<comment type="caution">
    <text evidence="2">The sequence shown here is derived from an EMBL/GenBank/DDBJ whole genome shotgun (WGS) entry which is preliminary data.</text>
</comment>
<name>A0ABU6Q628_9FABA</name>
<feature type="compositionally biased region" description="Polar residues" evidence="1">
    <location>
        <begin position="54"/>
        <end position="64"/>
    </location>
</feature>
<keyword evidence="3" id="KW-1185">Reference proteome</keyword>
<protein>
    <submittedName>
        <fullName evidence="2">Uncharacterized protein</fullName>
    </submittedName>
</protein>
<organism evidence="2 3">
    <name type="scientific">Stylosanthes scabra</name>
    <dbReference type="NCBI Taxonomy" id="79078"/>
    <lineage>
        <taxon>Eukaryota</taxon>
        <taxon>Viridiplantae</taxon>
        <taxon>Streptophyta</taxon>
        <taxon>Embryophyta</taxon>
        <taxon>Tracheophyta</taxon>
        <taxon>Spermatophyta</taxon>
        <taxon>Magnoliopsida</taxon>
        <taxon>eudicotyledons</taxon>
        <taxon>Gunneridae</taxon>
        <taxon>Pentapetalae</taxon>
        <taxon>rosids</taxon>
        <taxon>fabids</taxon>
        <taxon>Fabales</taxon>
        <taxon>Fabaceae</taxon>
        <taxon>Papilionoideae</taxon>
        <taxon>50 kb inversion clade</taxon>
        <taxon>dalbergioids sensu lato</taxon>
        <taxon>Dalbergieae</taxon>
        <taxon>Pterocarpus clade</taxon>
        <taxon>Stylosanthes</taxon>
    </lineage>
</organism>
<feature type="compositionally biased region" description="Basic and acidic residues" evidence="1">
    <location>
        <begin position="76"/>
        <end position="86"/>
    </location>
</feature>
<dbReference type="Proteomes" id="UP001341840">
    <property type="component" value="Unassembled WGS sequence"/>
</dbReference>
<evidence type="ECO:0000313" key="3">
    <source>
        <dbReference type="Proteomes" id="UP001341840"/>
    </source>
</evidence>
<proteinExistence type="predicted"/>
<gene>
    <name evidence="2" type="ORF">PIB30_009555</name>
</gene>
<evidence type="ECO:0000313" key="2">
    <source>
        <dbReference type="EMBL" id="MED6106946.1"/>
    </source>
</evidence>
<accession>A0ABU6Q628</accession>
<reference evidence="2 3" key="1">
    <citation type="journal article" date="2023" name="Plants (Basel)">
        <title>Bridging the Gap: Combining Genomics and Transcriptomics Approaches to Understand Stylosanthes scabra, an Orphan Legume from the Brazilian Caatinga.</title>
        <authorList>
            <person name="Ferreira-Neto J.R.C."/>
            <person name="da Silva M.D."/>
            <person name="Binneck E."/>
            <person name="de Melo N.F."/>
            <person name="da Silva R.H."/>
            <person name="de Melo A.L.T.M."/>
            <person name="Pandolfi V."/>
            <person name="Bustamante F.O."/>
            <person name="Brasileiro-Vidal A.C."/>
            <person name="Benko-Iseppon A.M."/>
        </authorList>
    </citation>
    <scope>NUCLEOTIDE SEQUENCE [LARGE SCALE GENOMIC DNA]</scope>
    <source>
        <tissue evidence="2">Leaves</tissue>
    </source>
</reference>
<feature type="region of interest" description="Disordered" evidence="1">
    <location>
        <begin position="115"/>
        <end position="135"/>
    </location>
</feature>
<evidence type="ECO:0000256" key="1">
    <source>
        <dbReference type="SAM" id="MobiDB-lite"/>
    </source>
</evidence>
<sequence>MPLKVTDGGIGSPCFPLTVPKRSPSRSAPNSKEFEVEAPTNLSQKETLSFLKPSLTTETVSPELSNGRVAVPPSDRVQRRQNEGEGGKTVQLRIDKNWAARGSMEKVTEVAKVRRRLSEGDGDGGGEGMTAANQR</sequence>
<dbReference type="EMBL" id="JASCZI010000022">
    <property type="protein sequence ID" value="MED6106946.1"/>
    <property type="molecule type" value="Genomic_DNA"/>
</dbReference>
<feature type="region of interest" description="Disordered" evidence="1">
    <location>
        <begin position="1"/>
        <end position="90"/>
    </location>
</feature>